<proteinExistence type="predicted"/>
<organism evidence="1 2">
    <name type="scientific">Kibdelosporangium lantanae</name>
    <dbReference type="NCBI Taxonomy" id="1497396"/>
    <lineage>
        <taxon>Bacteria</taxon>
        <taxon>Bacillati</taxon>
        <taxon>Actinomycetota</taxon>
        <taxon>Actinomycetes</taxon>
        <taxon>Pseudonocardiales</taxon>
        <taxon>Pseudonocardiaceae</taxon>
        <taxon>Kibdelosporangium</taxon>
    </lineage>
</organism>
<comment type="caution">
    <text evidence="1">The sequence shown here is derived from an EMBL/GenBank/DDBJ whole genome shotgun (WGS) entry which is preliminary data.</text>
</comment>
<keyword evidence="2" id="KW-1185">Reference proteome</keyword>
<sequence>LASDVRTVTDGLNKRSTGSENVLGDAGALDAYNRFFAAWTDELNIISSGLDEVSRKFTETADHYKDADVHWSRNFQAVEPQ</sequence>
<dbReference type="EMBL" id="JBHTIS010004117">
    <property type="protein sequence ID" value="MFD1052085.1"/>
    <property type="molecule type" value="Genomic_DNA"/>
</dbReference>
<protein>
    <recommendedName>
        <fullName evidence="3">WXG100 family type VII secretion target</fullName>
    </recommendedName>
</protein>
<dbReference type="Gene3D" id="1.10.287.1060">
    <property type="entry name" value="ESAT-6-like"/>
    <property type="match status" value="1"/>
</dbReference>
<accession>A0ABW3MRG6</accession>
<evidence type="ECO:0000313" key="1">
    <source>
        <dbReference type="EMBL" id="MFD1052085.1"/>
    </source>
</evidence>
<reference evidence="2" key="1">
    <citation type="journal article" date="2019" name="Int. J. Syst. Evol. Microbiol.">
        <title>The Global Catalogue of Microorganisms (GCM) 10K type strain sequencing project: providing services to taxonomists for standard genome sequencing and annotation.</title>
        <authorList>
            <consortium name="The Broad Institute Genomics Platform"/>
            <consortium name="The Broad Institute Genome Sequencing Center for Infectious Disease"/>
            <person name="Wu L."/>
            <person name="Ma J."/>
        </authorList>
    </citation>
    <scope>NUCLEOTIDE SEQUENCE [LARGE SCALE GENOMIC DNA]</scope>
    <source>
        <strain evidence="2">JCM 31486</strain>
    </source>
</reference>
<dbReference type="Proteomes" id="UP001597045">
    <property type="component" value="Unassembled WGS sequence"/>
</dbReference>
<evidence type="ECO:0008006" key="3">
    <source>
        <dbReference type="Google" id="ProtNLM"/>
    </source>
</evidence>
<name>A0ABW3MRG6_9PSEU</name>
<feature type="non-terminal residue" evidence="1">
    <location>
        <position position="1"/>
    </location>
</feature>
<gene>
    <name evidence="1" type="ORF">ACFQ1S_44200</name>
</gene>
<evidence type="ECO:0000313" key="2">
    <source>
        <dbReference type="Proteomes" id="UP001597045"/>
    </source>
</evidence>